<keyword evidence="4" id="KW-1185">Reference proteome</keyword>
<accession>A0AAD4KWD4</accession>
<dbReference type="Pfam" id="PF04082">
    <property type="entry name" value="Fungal_trans"/>
    <property type="match status" value="1"/>
</dbReference>
<evidence type="ECO:0000313" key="4">
    <source>
        <dbReference type="Proteomes" id="UP001201262"/>
    </source>
</evidence>
<dbReference type="GO" id="GO:0003677">
    <property type="term" value="F:DNA binding"/>
    <property type="evidence" value="ECO:0007669"/>
    <property type="project" value="InterPro"/>
</dbReference>
<dbReference type="RefSeq" id="XP_046072225.1">
    <property type="nucleotide sequence ID" value="XM_046220419.1"/>
</dbReference>
<comment type="caution">
    <text evidence="3">The sequence shown here is derived from an EMBL/GenBank/DDBJ whole genome shotgun (WGS) entry which is preliminary data.</text>
</comment>
<dbReference type="InterPro" id="IPR052761">
    <property type="entry name" value="Fungal_Detox/Toxin_TFs"/>
</dbReference>
<dbReference type="PANTHER" id="PTHR47425">
    <property type="entry name" value="FARB-RELATED"/>
    <property type="match status" value="1"/>
</dbReference>
<evidence type="ECO:0000259" key="2">
    <source>
        <dbReference type="Pfam" id="PF04082"/>
    </source>
</evidence>
<feature type="domain" description="Xylanolytic transcriptional activator regulatory" evidence="2">
    <location>
        <begin position="6"/>
        <end position="159"/>
    </location>
</feature>
<dbReference type="GeneID" id="70250706"/>
<gene>
    <name evidence="3" type="ORF">BGW36DRAFT_427482</name>
</gene>
<dbReference type="PANTHER" id="PTHR47425:SF2">
    <property type="entry name" value="FARB-RELATED"/>
    <property type="match status" value="1"/>
</dbReference>
<dbReference type="CDD" id="cd12148">
    <property type="entry name" value="fungal_TF_MHR"/>
    <property type="match status" value="1"/>
</dbReference>
<reference evidence="3" key="1">
    <citation type="submission" date="2021-12" db="EMBL/GenBank/DDBJ databases">
        <title>Convergent genome expansion in fungi linked to evolution of root-endophyte symbiosis.</title>
        <authorList>
            <consortium name="DOE Joint Genome Institute"/>
            <person name="Ke Y.-H."/>
            <person name="Bonito G."/>
            <person name="Liao H.-L."/>
            <person name="Looney B."/>
            <person name="Rojas-Flechas A."/>
            <person name="Nash J."/>
            <person name="Hameed K."/>
            <person name="Schadt C."/>
            <person name="Martin F."/>
            <person name="Crous P.W."/>
            <person name="Miettinen O."/>
            <person name="Magnuson J.K."/>
            <person name="Labbe J."/>
            <person name="Jacobson D."/>
            <person name="Doktycz M.J."/>
            <person name="Veneault-Fourrey C."/>
            <person name="Kuo A."/>
            <person name="Mondo S."/>
            <person name="Calhoun S."/>
            <person name="Riley R."/>
            <person name="Ohm R."/>
            <person name="LaButti K."/>
            <person name="Andreopoulos B."/>
            <person name="Pangilinan J."/>
            <person name="Nolan M."/>
            <person name="Tritt A."/>
            <person name="Clum A."/>
            <person name="Lipzen A."/>
            <person name="Daum C."/>
            <person name="Barry K."/>
            <person name="Grigoriev I.V."/>
            <person name="Vilgalys R."/>
        </authorList>
    </citation>
    <scope>NUCLEOTIDE SEQUENCE</scope>
    <source>
        <strain evidence="3">PMI_201</strain>
    </source>
</reference>
<dbReference type="EMBL" id="JAJTJA010000006">
    <property type="protein sequence ID" value="KAH8697524.1"/>
    <property type="molecule type" value="Genomic_DNA"/>
</dbReference>
<dbReference type="Proteomes" id="UP001201262">
    <property type="component" value="Unassembled WGS sequence"/>
</dbReference>
<keyword evidence="1" id="KW-0539">Nucleus</keyword>
<organism evidence="3 4">
    <name type="scientific">Talaromyces proteolyticus</name>
    <dbReference type="NCBI Taxonomy" id="1131652"/>
    <lineage>
        <taxon>Eukaryota</taxon>
        <taxon>Fungi</taxon>
        <taxon>Dikarya</taxon>
        <taxon>Ascomycota</taxon>
        <taxon>Pezizomycotina</taxon>
        <taxon>Eurotiomycetes</taxon>
        <taxon>Eurotiomycetidae</taxon>
        <taxon>Eurotiales</taxon>
        <taxon>Trichocomaceae</taxon>
        <taxon>Talaromyces</taxon>
        <taxon>Talaromyces sect. Bacilispori</taxon>
    </lineage>
</organism>
<dbReference type="GO" id="GO:0008270">
    <property type="term" value="F:zinc ion binding"/>
    <property type="evidence" value="ECO:0007669"/>
    <property type="project" value="InterPro"/>
</dbReference>
<evidence type="ECO:0000256" key="1">
    <source>
        <dbReference type="ARBA" id="ARBA00023242"/>
    </source>
</evidence>
<name>A0AAD4KWD4_9EURO</name>
<evidence type="ECO:0000313" key="3">
    <source>
        <dbReference type="EMBL" id="KAH8697524.1"/>
    </source>
</evidence>
<proteinExistence type="predicted"/>
<dbReference type="GO" id="GO:0006351">
    <property type="term" value="P:DNA-templated transcription"/>
    <property type="evidence" value="ECO:0007669"/>
    <property type="project" value="InterPro"/>
</dbReference>
<protein>
    <recommendedName>
        <fullName evidence="2">Xylanolytic transcriptional activator regulatory domain-containing protein</fullName>
    </recommendedName>
</protein>
<dbReference type="AlphaFoldDB" id="A0AAD4KWD4"/>
<dbReference type="InterPro" id="IPR007219">
    <property type="entry name" value="XnlR_reg_dom"/>
</dbReference>
<sequence>MLIDKQILYEHNLEDDHIVIAQTAILLSFYNSNSDAMSNSTWLSVAVEHAQAVNALEYDYIEPRFNREQLKRLWCCCILRDRVISLGMRRPLQILPEKFPVTENLMCLDDLKEELGNSKTYNLETKTMLNFMFIGLCEFAEAVTDLLLILYPPHQRSPWVTTDRHGTIWEHLTRIKLRLSVWEGDFMRRLEHDECEIHPSITLFVSMIDMYYQAARIALCNHACRLAAKFESLQSKKLILESYKSELQNAVTDMADSVRRLIVADMAKYLPVSAMACTMLPLILCGLDVSLPSSARTPRRNSQKLLIFKEINRIYSLRYNVKRLSLLIELAIEFVKSEIIKIMLGAKEVVISFADMFEREPDSYVGLCLYVDRLLAVDDLGTQINANKPNRAQQQHQKQLLDLHHYIKSEQPCLAPTSYATTSSSHDSDECDSTIEDPSQIIPFASAMYSSASPSFSSPEYMGITVTEQIDTTPMCWASEDQNILKEHSLEQSQGQTLGGAWSDQYFETIGFLGE</sequence>